<dbReference type="GO" id="GO:0004368">
    <property type="term" value="F:glycerol-3-phosphate dehydrogenase (quinone) activity"/>
    <property type="evidence" value="ECO:0007669"/>
    <property type="project" value="UniProtKB-EC"/>
</dbReference>
<keyword evidence="2" id="KW-0479">Metal-binding</keyword>
<keyword evidence="1" id="KW-0004">4Fe-4S</keyword>
<evidence type="ECO:0000313" key="7">
    <source>
        <dbReference type="EMBL" id="MEX5285085.1"/>
    </source>
</evidence>
<gene>
    <name evidence="7" type="ORF">QCO44_05440</name>
</gene>
<dbReference type="Gene3D" id="1.10.1060.10">
    <property type="entry name" value="Alpha-helical ferredoxin"/>
    <property type="match status" value="1"/>
</dbReference>
<evidence type="ECO:0000256" key="3">
    <source>
        <dbReference type="ARBA" id="ARBA00022737"/>
    </source>
</evidence>
<keyword evidence="8" id="KW-1185">Reference proteome</keyword>
<feature type="domain" description="4Fe-4S ferredoxin-type" evidence="6">
    <location>
        <begin position="55"/>
        <end position="84"/>
    </location>
</feature>
<keyword evidence="7" id="KW-0560">Oxidoreductase</keyword>
<dbReference type="EMBL" id="JARVLH010000003">
    <property type="protein sequence ID" value="MEX5285085.1"/>
    <property type="molecule type" value="Genomic_DNA"/>
</dbReference>
<dbReference type="InterPro" id="IPR017753">
    <property type="entry name" value="G3P_DH_GlpC_su"/>
</dbReference>
<accession>A0ABV3X5L0</accession>
<dbReference type="Pfam" id="PF02754">
    <property type="entry name" value="CCG"/>
    <property type="match status" value="2"/>
</dbReference>
<dbReference type="Proteomes" id="UP001559623">
    <property type="component" value="Unassembled WGS sequence"/>
</dbReference>
<evidence type="ECO:0000256" key="4">
    <source>
        <dbReference type="ARBA" id="ARBA00023004"/>
    </source>
</evidence>
<dbReference type="PANTHER" id="PTHR32479">
    <property type="entry name" value="GLYCOLATE OXIDASE IRON-SULFUR SUBUNIT"/>
    <property type="match status" value="1"/>
</dbReference>
<organism evidence="7 8">
    <name type="scientific">Selenomonas sputigena</name>
    <dbReference type="NCBI Taxonomy" id="69823"/>
    <lineage>
        <taxon>Bacteria</taxon>
        <taxon>Bacillati</taxon>
        <taxon>Bacillota</taxon>
        <taxon>Negativicutes</taxon>
        <taxon>Selenomonadales</taxon>
        <taxon>Selenomonadaceae</taxon>
        <taxon>Selenomonas</taxon>
    </lineage>
</organism>
<evidence type="ECO:0000256" key="1">
    <source>
        <dbReference type="ARBA" id="ARBA00022485"/>
    </source>
</evidence>
<dbReference type="NCBIfam" id="TIGR03379">
    <property type="entry name" value="glycerol3P_GlpC"/>
    <property type="match status" value="1"/>
</dbReference>
<feature type="domain" description="4Fe-4S ferredoxin-type" evidence="6">
    <location>
        <begin position="8"/>
        <end position="40"/>
    </location>
</feature>
<dbReference type="PROSITE" id="PS00198">
    <property type="entry name" value="4FE4S_FER_1"/>
    <property type="match status" value="1"/>
</dbReference>
<dbReference type="InterPro" id="IPR017896">
    <property type="entry name" value="4Fe4S_Fe-S-bd"/>
</dbReference>
<evidence type="ECO:0000256" key="2">
    <source>
        <dbReference type="ARBA" id="ARBA00022723"/>
    </source>
</evidence>
<reference evidence="7 8" key="1">
    <citation type="submission" date="2023-04" db="EMBL/GenBank/DDBJ databases">
        <title>Genome Sequence of Selenomonas sputigena ATCC 33150.</title>
        <authorList>
            <person name="Miller D.P."/>
            <person name="Anvari S."/>
            <person name="Polson S.W."/>
            <person name="Macdonald M."/>
            <person name="Mcdowell J.V."/>
        </authorList>
    </citation>
    <scope>NUCLEOTIDE SEQUENCE [LARGE SCALE GENOMIC DNA]</scope>
    <source>
        <strain evidence="7 8">ATCC 33150</strain>
    </source>
</reference>
<dbReference type="InterPro" id="IPR017900">
    <property type="entry name" value="4Fe4S_Fe_S_CS"/>
</dbReference>
<keyword evidence="3" id="KW-0677">Repeat</keyword>
<dbReference type="SUPFAM" id="SSF46548">
    <property type="entry name" value="alpha-helical ferredoxin"/>
    <property type="match status" value="1"/>
</dbReference>
<name>A0ABV3X5L0_9FIRM</name>
<keyword evidence="4" id="KW-0408">Iron</keyword>
<dbReference type="PROSITE" id="PS51379">
    <property type="entry name" value="4FE4S_FER_2"/>
    <property type="match status" value="2"/>
</dbReference>
<evidence type="ECO:0000259" key="6">
    <source>
        <dbReference type="PROSITE" id="PS51379"/>
    </source>
</evidence>
<comment type="caution">
    <text evidence="7">The sequence shown here is derived from an EMBL/GenBank/DDBJ whole genome shotgun (WGS) entry which is preliminary data.</text>
</comment>
<evidence type="ECO:0000256" key="5">
    <source>
        <dbReference type="ARBA" id="ARBA00023014"/>
    </source>
</evidence>
<sequence>MEKEFEREETTPDTADHCIACSCCVANCPVTEAAREFAGPKLVGPAHSRMKFSQEDIERSLDYCSNCKNCEITCPSGVRVATLNMLQRGEYYRTHKHSQRDDMLAHGERMSKLVRALPLGATFANLGMKIGKALGVFSAVGMAGERSLPAFASESFYSLFKKLPQKPYEKKVLFYPGCYINEYEPQIGIAFIKVMQQNGYEVITDREFICCGSPMVATGYLDEAHEHAKKNAARILSWKAKGLPIVACCTSCSLMLKHEYHELFEDPEMHEIASGVYDAFEFLELIEERGELNENFKSIDHLYSYHAPCHLRASGIGLPSYNFLKRIPGLSIEELAAGCCGMSGNFGFKADKYDVSMKIGEKVFQRIAEIGADTVVSDCGTCRLQIRHGSGKKTCHPIEILAQAYNA</sequence>
<proteinExistence type="predicted"/>
<dbReference type="Pfam" id="PF13183">
    <property type="entry name" value="Fer4_8"/>
    <property type="match status" value="1"/>
</dbReference>
<dbReference type="InterPro" id="IPR004017">
    <property type="entry name" value="Cys_rich_dom"/>
</dbReference>
<keyword evidence="5" id="KW-0411">Iron-sulfur</keyword>
<protein>
    <submittedName>
        <fullName evidence="7">Anaerobic glycerol-3-phosphate dehydrogenase subunit C</fullName>
        <ecNumber evidence="7">1.1.5.3</ecNumber>
    </submittedName>
</protein>
<evidence type="ECO:0000313" key="8">
    <source>
        <dbReference type="Proteomes" id="UP001559623"/>
    </source>
</evidence>
<dbReference type="NCBIfam" id="NF008369">
    <property type="entry name" value="PRK11168.1"/>
    <property type="match status" value="1"/>
</dbReference>
<dbReference type="EC" id="1.1.5.3" evidence="7"/>
<dbReference type="RefSeq" id="WP_368846813.1">
    <property type="nucleotide sequence ID" value="NZ_CP194411.1"/>
</dbReference>
<dbReference type="PANTHER" id="PTHR32479:SF19">
    <property type="entry name" value="ANAEROBIC GLYCEROL-3-PHOSPHATE DEHYDROGENASE SUBUNIT C"/>
    <property type="match status" value="1"/>
</dbReference>
<dbReference type="InterPro" id="IPR009051">
    <property type="entry name" value="Helical_ferredxn"/>
</dbReference>